<dbReference type="CDD" id="cd00761">
    <property type="entry name" value="Glyco_tranf_GTA_type"/>
    <property type="match status" value="1"/>
</dbReference>
<reference evidence="1" key="1">
    <citation type="journal article" date="2020" name="Nature">
        <title>Giant virus diversity and host interactions through global metagenomics.</title>
        <authorList>
            <person name="Schulz F."/>
            <person name="Roux S."/>
            <person name="Paez-Espino D."/>
            <person name="Jungbluth S."/>
            <person name="Walsh D.A."/>
            <person name="Denef V.J."/>
            <person name="McMahon K.D."/>
            <person name="Konstantinidis K.T."/>
            <person name="Eloe-Fadrosh E.A."/>
            <person name="Kyrpides N.C."/>
            <person name="Woyke T."/>
        </authorList>
    </citation>
    <scope>NUCLEOTIDE SEQUENCE</scope>
    <source>
        <strain evidence="1">GVMAG-M-3300023179-59</strain>
    </source>
</reference>
<protein>
    <recommendedName>
        <fullName evidence="2">Glycosyltransferase 2-like domain-containing protein</fullName>
    </recommendedName>
</protein>
<dbReference type="Gene3D" id="3.90.550.10">
    <property type="entry name" value="Spore Coat Polysaccharide Biosynthesis Protein SpsA, Chain A"/>
    <property type="match status" value="1"/>
</dbReference>
<proteinExistence type="predicted"/>
<evidence type="ECO:0000313" key="1">
    <source>
        <dbReference type="EMBL" id="QHT74683.1"/>
    </source>
</evidence>
<accession>A0A6C0H3R3</accession>
<dbReference type="InterPro" id="IPR029044">
    <property type="entry name" value="Nucleotide-diphossugar_trans"/>
</dbReference>
<dbReference type="SUPFAM" id="SSF53448">
    <property type="entry name" value="Nucleotide-diphospho-sugar transferases"/>
    <property type="match status" value="1"/>
</dbReference>
<organism evidence="1">
    <name type="scientific">viral metagenome</name>
    <dbReference type="NCBI Taxonomy" id="1070528"/>
    <lineage>
        <taxon>unclassified sequences</taxon>
        <taxon>metagenomes</taxon>
        <taxon>organismal metagenomes</taxon>
    </lineage>
</organism>
<name>A0A6C0H3R3_9ZZZZ</name>
<sequence>MEESPISIDIGNICVIVASHISKPHRIEYLKKCIESLVSQSFSVSIYLSISFENEAIAQQFRETPIHVHQRFFLYIRPEKTPQMKHIQLVLPELIKNGETWVMFCDDDDQYHPNRAQRFAECFANGMHTVANLRKNYVFSGVYESTFGKTHLEQRHEFWCYGIHIDILTKFYERIEPYDDVIRHKCSDIVFGDYLRRCADIHVFYQLQELLYDYRVYDNADSITGQIQRNPLRYREDVTPPTIMDLHFSDYVVEWNKYLYDNLDYYIHDTFLRTVVGNSFETILKNEFKNHYPLLEYVDDCHTNRLKQQFDYLRRVCDMVYDIKITE</sequence>
<dbReference type="AlphaFoldDB" id="A0A6C0H3R3"/>
<dbReference type="EMBL" id="MN739855">
    <property type="protein sequence ID" value="QHT74683.1"/>
    <property type="molecule type" value="Genomic_DNA"/>
</dbReference>
<evidence type="ECO:0008006" key="2">
    <source>
        <dbReference type="Google" id="ProtNLM"/>
    </source>
</evidence>